<reference evidence="1 2" key="1">
    <citation type="submission" date="2017-07" db="EMBL/GenBank/DDBJ databases">
        <title>Draft genome of Ochrobactrum lupini type strain LUP21.</title>
        <authorList>
            <person name="Krzyzanowska D.M."/>
            <person name="Jafra S."/>
        </authorList>
    </citation>
    <scope>NUCLEOTIDE SEQUENCE [LARGE SCALE GENOMIC DNA]</scope>
    <source>
        <strain evidence="1 2">LUP21</strain>
    </source>
</reference>
<comment type="caution">
    <text evidence="1">The sequence shown here is derived from an EMBL/GenBank/DDBJ whole genome shotgun (WGS) entry which is preliminary data.</text>
</comment>
<organism evidence="1 2">
    <name type="scientific">Brucella lupini</name>
    <dbReference type="NCBI Taxonomy" id="255457"/>
    <lineage>
        <taxon>Bacteria</taxon>
        <taxon>Pseudomonadati</taxon>
        <taxon>Pseudomonadota</taxon>
        <taxon>Alphaproteobacteria</taxon>
        <taxon>Hyphomicrobiales</taxon>
        <taxon>Brucellaceae</taxon>
        <taxon>Brucella/Ochrobactrum group</taxon>
        <taxon>Brucella</taxon>
    </lineage>
</organism>
<accession>A0A256GEH5</accession>
<sequence length="43" mass="4798">MTEIRPATMGWARSLKRIDDVEARDGIILKNLLEIGHMACKSG</sequence>
<gene>
    <name evidence="1" type="ORF">CES86_4347</name>
</gene>
<dbReference type="EMBL" id="NNRN01000058">
    <property type="protein sequence ID" value="OYR25418.1"/>
    <property type="molecule type" value="Genomic_DNA"/>
</dbReference>
<name>A0A256GEH5_9HYPH</name>
<proteinExistence type="predicted"/>
<dbReference type="AlphaFoldDB" id="A0A256GEH5"/>
<evidence type="ECO:0000313" key="2">
    <source>
        <dbReference type="Proteomes" id="UP000216363"/>
    </source>
</evidence>
<protein>
    <submittedName>
        <fullName evidence="1">Uncharacterized protein</fullName>
    </submittedName>
</protein>
<dbReference type="Proteomes" id="UP000216363">
    <property type="component" value="Unassembled WGS sequence"/>
</dbReference>
<evidence type="ECO:0000313" key="1">
    <source>
        <dbReference type="EMBL" id="OYR25418.1"/>
    </source>
</evidence>